<evidence type="ECO:0000256" key="7">
    <source>
        <dbReference type="ARBA" id="ARBA00022967"/>
    </source>
</evidence>
<dbReference type="RefSeq" id="WP_148945718.1">
    <property type="nucleotide sequence ID" value="NZ_VTEH01000002.1"/>
</dbReference>
<evidence type="ECO:0000256" key="3">
    <source>
        <dbReference type="ARBA" id="ARBA00022448"/>
    </source>
</evidence>
<dbReference type="SMART" id="SM00382">
    <property type="entry name" value="AAA"/>
    <property type="match status" value="1"/>
</dbReference>
<protein>
    <submittedName>
        <fullName evidence="10">ABC transporter ATP-binding protein</fullName>
    </submittedName>
</protein>
<keyword evidence="6 10" id="KW-0067">ATP-binding</keyword>
<evidence type="ECO:0000256" key="5">
    <source>
        <dbReference type="ARBA" id="ARBA00022741"/>
    </source>
</evidence>
<sequence>MEKVITVENLSKNFGSVQAVKNISFSVRRGEIFGIIGPNGAGKTTTLEMLEGISKPTQGTIDVLGLVPSQQLRELNKRIGVQFQATSIQRKMKVKEAMDLFASFYSNTTKKEYLIDLLNLDEKMNVRFEDLSGGWKQRVTLALATLHSPEIVFLDEPSMGLDPHARREMWSMIRMLRDEGCTIVVTTHYMEEAEKLCDRVAMIYSGELKALNTPEELLDNPSGQYIAFESNQVDQRFLEALPEVVRVEKEDKVFKVFSENQQETAYRIFTYCHDHGIVLSDFRFEKGSLDDLFVHYLEKEEAAG</sequence>
<evidence type="ECO:0000256" key="1">
    <source>
        <dbReference type="ARBA" id="ARBA00004236"/>
    </source>
</evidence>
<evidence type="ECO:0000259" key="9">
    <source>
        <dbReference type="PROSITE" id="PS50893"/>
    </source>
</evidence>
<evidence type="ECO:0000313" key="10">
    <source>
        <dbReference type="EMBL" id="TYR77027.1"/>
    </source>
</evidence>
<evidence type="ECO:0000256" key="2">
    <source>
        <dbReference type="ARBA" id="ARBA00005417"/>
    </source>
</evidence>
<dbReference type="GO" id="GO:0005524">
    <property type="term" value="F:ATP binding"/>
    <property type="evidence" value="ECO:0007669"/>
    <property type="project" value="UniProtKB-KW"/>
</dbReference>
<dbReference type="AlphaFoldDB" id="A0A5D4KI29"/>
<dbReference type="Proteomes" id="UP000323317">
    <property type="component" value="Unassembled WGS sequence"/>
</dbReference>
<keyword evidence="5" id="KW-0547">Nucleotide-binding</keyword>
<feature type="domain" description="ABC transporter" evidence="9">
    <location>
        <begin position="5"/>
        <end position="230"/>
    </location>
</feature>
<dbReference type="FunFam" id="3.40.50.300:FF:000589">
    <property type="entry name" value="ABC transporter, ATP-binding subunit"/>
    <property type="match status" value="1"/>
</dbReference>
<keyword evidence="8" id="KW-0472">Membrane</keyword>
<dbReference type="InterPro" id="IPR003439">
    <property type="entry name" value="ABC_transporter-like_ATP-bd"/>
</dbReference>
<dbReference type="Gene3D" id="3.40.50.300">
    <property type="entry name" value="P-loop containing nucleotide triphosphate hydrolases"/>
    <property type="match status" value="1"/>
</dbReference>
<dbReference type="EMBL" id="VTEH01000002">
    <property type="protein sequence ID" value="TYR77027.1"/>
    <property type="molecule type" value="Genomic_DNA"/>
</dbReference>
<organism evidence="10 11">
    <name type="scientific">Rossellomorea vietnamensis</name>
    <dbReference type="NCBI Taxonomy" id="218284"/>
    <lineage>
        <taxon>Bacteria</taxon>
        <taxon>Bacillati</taxon>
        <taxon>Bacillota</taxon>
        <taxon>Bacilli</taxon>
        <taxon>Bacillales</taxon>
        <taxon>Bacillaceae</taxon>
        <taxon>Rossellomorea</taxon>
    </lineage>
</organism>
<keyword evidence="3" id="KW-0813">Transport</keyword>
<evidence type="ECO:0000313" key="11">
    <source>
        <dbReference type="Proteomes" id="UP000323317"/>
    </source>
</evidence>
<dbReference type="PANTHER" id="PTHR42711:SF5">
    <property type="entry name" value="ABC TRANSPORTER ATP-BINDING PROTEIN NATA"/>
    <property type="match status" value="1"/>
</dbReference>
<dbReference type="Pfam" id="PF00005">
    <property type="entry name" value="ABC_tran"/>
    <property type="match status" value="1"/>
</dbReference>
<comment type="subcellular location">
    <subcellularLocation>
        <location evidence="1">Cell membrane</location>
    </subcellularLocation>
</comment>
<dbReference type="SUPFAM" id="SSF52540">
    <property type="entry name" value="P-loop containing nucleoside triphosphate hydrolases"/>
    <property type="match status" value="1"/>
</dbReference>
<comment type="caution">
    <text evidence="10">The sequence shown here is derived from an EMBL/GenBank/DDBJ whole genome shotgun (WGS) entry which is preliminary data.</text>
</comment>
<gene>
    <name evidence="10" type="ORF">FZC79_04835</name>
</gene>
<keyword evidence="7" id="KW-1278">Translocase</keyword>
<dbReference type="PROSITE" id="PS00211">
    <property type="entry name" value="ABC_TRANSPORTER_1"/>
    <property type="match status" value="1"/>
</dbReference>
<proteinExistence type="inferred from homology"/>
<reference evidence="10 11" key="1">
    <citation type="submission" date="2019-08" db="EMBL/GenBank/DDBJ databases">
        <title>Bacillus genomes from the desert of Cuatro Cienegas, Coahuila.</title>
        <authorList>
            <person name="Olmedo-Alvarez G."/>
        </authorList>
    </citation>
    <scope>NUCLEOTIDE SEQUENCE [LARGE SCALE GENOMIC DNA]</scope>
    <source>
        <strain evidence="10 11">CH40_1T</strain>
    </source>
</reference>
<evidence type="ECO:0000256" key="6">
    <source>
        <dbReference type="ARBA" id="ARBA00022840"/>
    </source>
</evidence>
<dbReference type="InterPro" id="IPR003593">
    <property type="entry name" value="AAA+_ATPase"/>
</dbReference>
<evidence type="ECO:0000256" key="4">
    <source>
        <dbReference type="ARBA" id="ARBA00022475"/>
    </source>
</evidence>
<dbReference type="InterPro" id="IPR017871">
    <property type="entry name" value="ABC_transporter-like_CS"/>
</dbReference>
<dbReference type="PROSITE" id="PS50893">
    <property type="entry name" value="ABC_TRANSPORTER_2"/>
    <property type="match status" value="1"/>
</dbReference>
<dbReference type="InterPro" id="IPR050763">
    <property type="entry name" value="ABC_transporter_ATP-binding"/>
</dbReference>
<keyword evidence="4" id="KW-1003">Cell membrane</keyword>
<dbReference type="CDD" id="cd03230">
    <property type="entry name" value="ABC_DR_subfamily_A"/>
    <property type="match status" value="1"/>
</dbReference>
<comment type="similarity">
    <text evidence="2">Belongs to the ABC transporter superfamily.</text>
</comment>
<dbReference type="PANTHER" id="PTHR42711">
    <property type="entry name" value="ABC TRANSPORTER ATP-BINDING PROTEIN"/>
    <property type="match status" value="1"/>
</dbReference>
<dbReference type="GO" id="GO:0005886">
    <property type="term" value="C:plasma membrane"/>
    <property type="evidence" value="ECO:0007669"/>
    <property type="project" value="UniProtKB-SubCell"/>
</dbReference>
<evidence type="ECO:0000256" key="8">
    <source>
        <dbReference type="ARBA" id="ARBA00023136"/>
    </source>
</evidence>
<dbReference type="InterPro" id="IPR027417">
    <property type="entry name" value="P-loop_NTPase"/>
</dbReference>
<dbReference type="GO" id="GO:0016887">
    <property type="term" value="F:ATP hydrolysis activity"/>
    <property type="evidence" value="ECO:0007669"/>
    <property type="project" value="InterPro"/>
</dbReference>
<accession>A0A5D4KI29</accession>
<name>A0A5D4KI29_9BACI</name>